<dbReference type="Proteomes" id="UP000002588">
    <property type="component" value="Chromosome"/>
</dbReference>
<dbReference type="HOGENOM" id="CLU_1030017_0_0_4"/>
<proteinExistence type="predicted"/>
<organism evidence="1 2">
    <name type="scientific">Azoarcus sp. (strain BH72)</name>
    <dbReference type="NCBI Taxonomy" id="418699"/>
    <lineage>
        <taxon>Bacteria</taxon>
        <taxon>Pseudomonadati</taxon>
        <taxon>Pseudomonadota</taxon>
        <taxon>Betaproteobacteria</taxon>
        <taxon>Rhodocyclales</taxon>
        <taxon>Zoogloeaceae</taxon>
        <taxon>Azoarcus</taxon>
    </lineage>
</organism>
<dbReference type="KEGG" id="azo:azo1774"/>
<gene>
    <name evidence="1" type="ordered locus">azo1774</name>
</gene>
<sequence>MVDKDWIFVLGAQDPEMREIERMLRRAARPYIHAARNGQRCVPRTAYEANGVVRMSRSGQPMPAVLLPRAPAVFVECSLPGHPAALRVDHHNPGDPGYDKRAEAYLQGSSLGQVLQLLEMEPDTTQRLLAAADHCLTAAYRGECPGVDPGELLFQRAAWQAKMSGRSLGDVVDGILGAARQVERNFDSEFGEALFLDPTEIPPDLAEGAAYAGRPVRYRQLLPTHDLKEMLKGAEPEHIERFMAEHQQAGREVYGNPYRGYAGAYL</sequence>
<dbReference type="AlphaFoldDB" id="A1K6D6"/>
<dbReference type="EMBL" id="AM406670">
    <property type="protein sequence ID" value="CAL94391.1"/>
    <property type="molecule type" value="Genomic_DNA"/>
</dbReference>
<dbReference type="eggNOG" id="ENOG5032SSF">
    <property type="taxonomic scope" value="Bacteria"/>
</dbReference>
<keyword evidence="2" id="KW-1185">Reference proteome</keyword>
<reference evidence="1 2" key="1">
    <citation type="journal article" date="2006" name="Nat. Biotechnol.">
        <title>Complete genome of the mutualistic, N2-fixing grass endophyte Azoarcus sp. strain BH72.</title>
        <authorList>
            <person name="Krause A."/>
            <person name="Ramakumar A."/>
            <person name="Bartels D."/>
            <person name="Battistoni F."/>
            <person name="Bekel T."/>
            <person name="Boch J."/>
            <person name="Boehm M."/>
            <person name="Friedrich F."/>
            <person name="Hurek T."/>
            <person name="Krause L."/>
            <person name="Linke B."/>
            <person name="McHardy A.C."/>
            <person name="Sarkar A."/>
            <person name="Schneiker S."/>
            <person name="Syed A.A."/>
            <person name="Thauer R."/>
            <person name="Vorhoelter F.-J."/>
            <person name="Weidner S."/>
            <person name="Puehler A."/>
            <person name="Reinhold-Hurek B."/>
            <person name="Kaiser O."/>
            <person name="Goesmann A."/>
        </authorList>
    </citation>
    <scope>NUCLEOTIDE SEQUENCE [LARGE SCALE GENOMIC DNA]</scope>
    <source>
        <strain evidence="1 2">BH72</strain>
    </source>
</reference>
<accession>A1K6D6</accession>
<evidence type="ECO:0000313" key="2">
    <source>
        <dbReference type="Proteomes" id="UP000002588"/>
    </source>
</evidence>
<dbReference type="RefSeq" id="WP_011765507.1">
    <property type="nucleotide sequence ID" value="NC_008702.1"/>
</dbReference>
<evidence type="ECO:0000313" key="1">
    <source>
        <dbReference type="EMBL" id="CAL94391.1"/>
    </source>
</evidence>
<protein>
    <submittedName>
        <fullName evidence="1">Uncharacterized protein</fullName>
    </submittedName>
</protein>
<name>A1K6D6_AZOSB</name>